<dbReference type="AlphaFoldDB" id="A0A7M1QTD0"/>
<evidence type="ECO:0000256" key="4">
    <source>
        <dbReference type="ARBA" id="ARBA00022723"/>
    </source>
</evidence>
<feature type="domain" description="Peptidase M24" evidence="8">
    <location>
        <begin position="12"/>
        <end position="243"/>
    </location>
</feature>
<comment type="similarity">
    <text evidence="6">Belongs to the peptidase M24A family. Methionine aminopeptidase type 1 subfamily.</text>
</comment>
<feature type="binding site" evidence="6">
    <location>
        <position position="240"/>
    </location>
    <ligand>
        <name>a divalent metal cation</name>
        <dbReference type="ChEBI" id="CHEBI:60240"/>
        <label>2</label>
        <note>catalytic</note>
    </ligand>
</feature>
<dbReference type="EC" id="3.4.11.18" evidence="6 7"/>
<dbReference type="Pfam" id="PF00557">
    <property type="entry name" value="Peptidase_M24"/>
    <property type="match status" value="1"/>
</dbReference>
<dbReference type="CDD" id="cd01086">
    <property type="entry name" value="MetAP1"/>
    <property type="match status" value="1"/>
</dbReference>
<name>A0A7M1QTD0_9ACTO</name>
<dbReference type="PROSITE" id="PS00680">
    <property type="entry name" value="MAP_1"/>
    <property type="match status" value="1"/>
</dbReference>
<feature type="binding site" evidence="6">
    <location>
        <position position="105"/>
    </location>
    <ligand>
        <name>a divalent metal cation</name>
        <dbReference type="ChEBI" id="CHEBI:60240"/>
        <label>2</label>
        <note>catalytic</note>
    </ligand>
</feature>
<dbReference type="GO" id="GO:0070006">
    <property type="term" value="F:metalloaminopeptidase activity"/>
    <property type="evidence" value="ECO:0007669"/>
    <property type="project" value="UniProtKB-UniRule"/>
</dbReference>
<dbReference type="InterPro" id="IPR000994">
    <property type="entry name" value="Pept_M24"/>
</dbReference>
<comment type="cofactor">
    <cofactor evidence="6">
        <name>Co(2+)</name>
        <dbReference type="ChEBI" id="CHEBI:48828"/>
    </cofactor>
    <cofactor evidence="6">
        <name>Zn(2+)</name>
        <dbReference type="ChEBI" id="CHEBI:29105"/>
    </cofactor>
    <cofactor evidence="6">
        <name>Mn(2+)</name>
        <dbReference type="ChEBI" id="CHEBI:29035"/>
    </cofactor>
    <cofactor evidence="6">
        <name>Fe(2+)</name>
        <dbReference type="ChEBI" id="CHEBI:29033"/>
    </cofactor>
    <text evidence="6">Binds 2 divalent metal cations per subunit. Has a high-affinity and a low affinity metal-binding site. The true nature of the physiological cofactor is under debate. The enzyme is active with cobalt, zinc, manganese or divalent iron ions. Most likely, methionine aminopeptidases function as mononuclear Fe(2+)-metalloproteases under physiological conditions, and the catalytically relevant metal-binding site has been assigned to the histidine-containing high-affinity site.</text>
</comment>
<evidence type="ECO:0000313" key="10">
    <source>
        <dbReference type="Proteomes" id="UP000595053"/>
    </source>
</evidence>
<organism evidence="9 10">
    <name type="scientific">Trueperella pecoris</name>
    <dbReference type="NCBI Taxonomy" id="2733571"/>
    <lineage>
        <taxon>Bacteria</taxon>
        <taxon>Bacillati</taxon>
        <taxon>Actinomycetota</taxon>
        <taxon>Actinomycetes</taxon>
        <taxon>Actinomycetales</taxon>
        <taxon>Actinomycetaceae</taxon>
        <taxon>Trueperella</taxon>
    </lineage>
</organism>
<dbReference type="GO" id="GO:0004239">
    <property type="term" value="F:initiator methionyl aminopeptidase activity"/>
    <property type="evidence" value="ECO:0007669"/>
    <property type="project" value="UniProtKB-UniRule"/>
</dbReference>
<evidence type="ECO:0000256" key="1">
    <source>
        <dbReference type="ARBA" id="ARBA00002521"/>
    </source>
</evidence>
<dbReference type="NCBIfam" id="TIGR00500">
    <property type="entry name" value="met_pdase_I"/>
    <property type="match status" value="1"/>
</dbReference>
<dbReference type="HAMAP" id="MF_01974">
    <property type="entry name" value="MetAP_1"/>
    <property type="match status" value="1"/>
</dbReference>
<feature type="binding site" evidence="6">
    <location>
        <position position="240"/>
    </location>
    <ligand>
        <name>a divalent metal cation</name>
        <dbReference type="ChEBI" id="CHEBI:60240"/>
        <label>1</label>
    </ligand>
</feature>
<keyword evidence="5 6" id="KW-0378">Hydrolase</keyword>
<dbReference type="RefSeq" id="WP_193327120.1">
    <property type="nucleotide sequence ID" value="NZ_CP053291.1"/>
</dbReference>
<dbReference type="Proteomes" id="UP000595053">
    <property type="component" value="Chromosome"/>
</dbReference>
<dbReference type="PRINTS" id="PR00599">
    <property type="entry name" value="MAPEPTIDASE"/>
</dbReference>
<protein>
    <recommendedName>
        <fullName evidence="6 7">Methionine aminopeptidase</fullName>
        <shortName evidence="6">MAP</shortName>
        <shortName evidence="6">MetAP</shortName>
        <ecNumber evidence="6 7">3.4.11.18</ecNumber>
    </recommendedName>
    <alternativeName>
        <fullName evidence="6">Peptidase M</fullName>
    </alternativeName>
</protein>
<evidence type="ECO:0000256" key="5">
    <source>
        <dbReference type="ARBA" id="ARBA00022801"/>
    </source>
</evidence>
<comment type="subunit">
    <text evidence="6">Monomer.</text>
</comment>
<dbReference type="InterPro" id="IPR036005">
    <property type="entry name" value="Creatinase/aminopeptidase-like"/>
</dbReference>
<dbReference type="PANTHER" id="PTHR43330">
    <property type="entry name" value="METHIONINE AMINOPEPTIDASE"/>
    <property type="match status" value="1"/>
</dbReference>
<sequence length="274" mass="29455">MIQYKSDDQIRKMRVAGLVVAAIHDALRTRVQAGMTTGDLDAIAFEVLQAHGATSNFYGYYDYPGQICTSVNDVVVHGIPGDLVLQPGDLVSMDCGAVVDGWHGDAAISVVLPGGDPEVRAAREKLNEITRGSMWAGIAAMATGKRVADIGNAIDDFVTDRDEDEQPDILTDYVGHGIGTSMHQEPEVLNYRTEGRSPKLKKGMVLCIEPMLAAGNQATSVDDDEWTVRTIDGSDACHWEHMVAKHKRGIWVLTAPDGGAEGLAPYGITPVPLD</sequence>
<reference evidence="9 10" key="1">
    <citation type="submission" date="2020-10" db="EMBL/GenBank/DDBJ databases">
        <title>Trueperella pecoris sp. nov. isolated from bovine and porcine specimens.</title>
        <authorList>
            <person name="Schoenecker L."/>
            <person name="Schnydrig P."/>
            <person name="Brodard I."/>
            <person name="Thomann A."/>
            <person name="Hemphill A."/>
            <person name="Rodriguez-Campos S."/>
            <person name="Perreten V."/>
            <person name="Jores J."/>
            <person name="Kittl S."/>
        </authorList>
    </citation>
    <scope>NUCLEOTIDE SEQUENCE [LARGE SCALE GENOMIC DNA]</scope>
    <source>
        <strain evidence="9 10">15A0121</strain>
    </source>
</reference>
<keyword evidence="3 6" id="KW-0645">Protease</keyword>
<dbReference type="EMBL" id="CP063213">
    <property type="protein sequence ID" value="QOR45126.1"/>
    <property type="molecule type" value="Genomic_DNA"/>
</dbReference>
<feature type="binding site" evidence="6">
    <location>
        <position position="105"/>
    </location>
    <ligand>
        <name>a divalent metal cation</name>
        <dbReference type="ChEBI" id="CHEBI:60240"/>
        <label>1</label>
    </ligand>
</feature>
<accession>A0A7M1QTD0</accession>
<dbReference type="PANTHER" id="PTHR43330:SF27">
    <property type="entry name" value="METHIONINE AMINOPEPTIDASE"/>
    <property type="match status" value="1"/>
</dbReference>
<evidence type="ECO:0000259" key="8">
    <source>
        <dbReference type="Pfam" id="PF00557"/>
    </source>
</evidence>
<keyword evidence="4 6" id="KW-0479">Metal-binding</keyword>
<dbReference type="Gene3D" id="3.90.230.10">
    <property type="entry name" value="Creatinase/methionine aminopeptidase superfamily"/>
    <property type="match status" value="1"/>
</dbReference>
<evidence type="ECO:0000256" key="3">
    <source>
        <dbReference type="ARBA" id="ARBA00022670"/>
    </source>
</evidence>
<comment type="catalytic activity">
    <reaction evidence="6 7">
        <text>Release of N-terminal amino acids, preferentially methionine, from peptides and arylamides.</text>
        <dbReference type="EC" id="3.4.11.18"/>
    </reaction>
</comment>
<gene>
    <name evidence="6 9" type="primary">map</name>
    <name evidence="9" type="ORF">INS88_07510</name>
</gene>
<proteinExistence type="inferred from homology"/>
<feature type="binding site" evidence="6">
    <location>
        <position position="209"/>
    </location>
    <ligand>
        <name>a divalent metal cation</name>
        <dbReference type="ChEBI" id="CHEBI:60240"/>
        <label>2</label>
        <note>catalytic</note>
    </ligand>
</feature>
<keyword evidence="2 6" id="KW-0031">Aminopeptidase</keyword>
<feature type="binding site" evidence="6">
    <location>
        <position position="94"/>
    </location>
    <ligand>
        <name>a divalent metal cation</name>
        <dbReference type="ChEBI" id="CHEBI:60240"/>
        <label>1</label>
    </ligand>
</feature>
<evidence type="ECO:0000313" key="9">
    <source>
        <dbReference type="EMBL" id="QOR45126.1"/>
    </source>
</evidence>
<dbReference type="InterPro" id="IPR002467">
    <property type="entry name" value="Pept_M24A_MAP1"/>
</dbReference>
<dbReference type="GO" id="GO:0006508">
    <property type="term" value="P:proteolysis"/>
    <property type="evidence" value="ECO:0007669"/>
    <property type="project" value="UniProtKB-KW"/>
</dbReference>
<dbReference type="GO" id="GO:0046872">
    <property type="term" value="F:metal ion binding"/>
    <property type="evidence" value="ECO:0007669"/>
    <property type="project" value="UniProtKB-UniRule"/>
</dbReference>
<feature type="binding site" evidence="6">
    <location>
        <position position="77"/>
    </location>
    <ligand>
        <name>substrate</name>
    </ligand>
</feature>
<dbReference type="InterPro" id="IPR001714">
    <property type="entry name" value="Pept_M24_MAP"/>
</dbReference>
<dbReference type="SUPFAM" id="SSF55920">
    <property type="entry name" value="Creatinase/aminopeptidase"/>
    <property type="match status" value="1"/>
</dbReference>
<dbReference type="GO" id="GO:0005829">
    <property type="term" value="C:cytosol"/>
    <property type="evidence" value="ECO:0007669"/>
    <property type="project" value="TreeGrafter"/>
</dbReference>
<feature type="binding site" evidence="6">
    <location>
        <position position="176"/>
    </location>
    <ligand>
        <name>a divalent metal cation</name>
        <dbReference type="ChEBI" id="CHEBI:60240"/>
        <label>2</label>
        <note>catalytic</note>
    </ligand>
</feature>
<feature type="binding site" evidence="6">
    <location>
        <position position="183"/>
    </location>
    <ligand>
        <name>substrate</name>
    </ligand>
</feature>
<evidence type="ECO:0000256" key="7">
    <source>
        <dbReference type="RuleBase" id="RU003653"/>
    </source>
</evidence>
<evidence type="ECO:0000256" key="2">
    <source>
        <dbReference type="ARBA" id="ARBA00022438"/>
    </source>
</evidence>
<accession>A0A8A5UEE1</accession>
<comment type="function">
    <text evidence="1 6">Removes the N-terminal methionine from nascent proteins. The N-terminal methionine is often cleaved when the second residue in the primary sequence is small and uncharged (Met-Ala-, Cys, Gly, Pro, Ser, Thr, or Val). Requires deformylation of the N(alpha)-formylated initiator methionine before it can be hydrolyzed.</text>
</comment>
<evidence type="ECO:0000256" key="6">
    <source>
        <dbReference type="HAMAP-Rule" id="MF_01974"/>
    </source>
</evidence>
<keyword evidence="10" id="KW-1185">Reference proteome</keyword>